<dbReference type="EMBL" id="JAANBB010000187">
    <property type="protein sequence ID" value="KAF7547147.1"/>
    <property type="molecule type" value="Genomic_DNA"/>
</dbReference>
<evidence type="ECO:0000313" key="3">
    <source>
        <dbReference type="Proteomes" id="UP000722485"/>
    </source>
</evidence>
<name>A0A9P5LDP7_9HYPO</name>
<organism evidence="2 3">
    <name type="scientific">Cylindrodendrum hubeiense</name>
    <dbReference type="NCBI Taxonomy" id="595255"/>
    <lineage>
        <taxon>Eukaryota</taxon>
        <taxon>Fungi</taxon>
        <taxon>Dikarya</taxon>
        <taxon>Ascomycota</taxon>
        <taxon>Pezizomycotina</taxon>
        <taxon>Sordariomycetes</taxon>
        <taxon>Hypocreomycetidae</taxon>
        <taxon>Hypocreales</taxon>
        <taxon>Nectriaceae</taxon>
        <taxon>Cylindrodendrum</taxon>
    </lineage>
</organism>
<reference evidence="2" key="1">
    <citation type="submission" date="2020-03" db="EMBL/GenBank/DDBJ databases">
        <title>Draft Genome Sequence of Cylindrodendrum hubeiense.</title>
        <authorList>
            <person name="Buettner E."/>
            <person name="Kellner H."/>
        </authorList>
    </citation>
    <scope>NUCLEOTIDE SEQUENCE</scope>
    <source>
        <strain evidence="2">IHI 201604</strain>
    </source>
</reference>
<evidence type="ECO:0000256" key="1">
    <source>
        <dbReference type="SAM" id="MobiDB-lite"/>
    </source>
</evidence>
<dbReference type="Proteomes" id="UP000722485">
    <property type="component" value="Unassembled WGS sequence"/>
</dbReference>
<proteinExistence type="predicted"/>
<dbReference type="AlphaFoldDB" id="A0A9P5LDP7"/>
<accession>A0A9P5LDP7</accession>
<gene>
    <name evidence="2" type="ORF">G7Z17_g7925</name>
</gene>
<feature type="region of interest" description="Disordered" evidence="1">
    <location>
        <begin position="61"/>
        <end position="83"/>
    </location>
</feature>
<comment type="caution">
    <text evidence="2">The sequence shown here is derived from an EMBL/GenBank/DDBJ whole genome shotgun (WGS) entry which is preliminary data.</text>
</comment>
<keyword evidence="3" id="KW-1185">Reference proteome</keyword>
<evidence type="ECO:0000313" key="2">
    <source>
        <dbReference type="EMBL" id="KAF7547147.1"/>
    </source>
</evidence>
<feature type="compositionally biased region" description="Polar residues" evidence="1">
    <location>
        <begin position="61"/>
        <end position="79"/>
    </location>
</feature>
<sequence length="161" mass="17390">MYNAASTSLLVLHRVLCANHRLPDRCPFPLPTVRWHPRPREAKQMAGKAIETQQVSLATSLSSHQSAVTSRSPSPTFDTSWRRPGSGLTDLGRDWAGFACSEALSFSHPAFQSSSHPVPVFASIVPVPLCRNVILNVVHAGWRNAPGQCMRPGRASPAASG</sequence>
<protein>
    <submittedName>
        <fullName evidence="2">Uncharacterized protein</fullName>
    </submittedName>
</protein>